<evidence type="ECO:0000313" key="9">
    <source>
        <dbReference type="Proteomes" id="UP000186040"/>
    </source>
</evidence>
<keyword evidence="4" id="KW-0238">DNA-binding</keyword>
<dbReference type="NCBIfam" id="TIGR02937">
    <property type="entry name" value="sigma70-ECF"/>
    <property type="match status" value="1"/>
</dbReference>
<comment type="similarity">
    <text evidence="1">Belongs to the sigma-70 factor family. ECF subfamily.</text>
</comment>
<dbReference type="InterPro" id="IPR007627">
    <property type="entry name" value="RNA_pol_sigma70_r2"/>
</dbReference>
<dbReference type="PANTHER" id="PTHR43133:SF58">
    <property type="entry name" value="ECF RNA POLYMERASE SIGMA FACTOR SIGD"/>
    <property type="match status" value="1"/>
</dbReference>
<dbReference type="SUPFAM" id="SSF88659">
    <property type="entry name" value="Sigma3 and sigma4 domains of RNA polymerase sigma factors"/>
    <property type="match status" value="1"/>
</dbReference>
<dbReference type="Pfam" id="PF04542">
    <property type="entry name" value="Sigma70_r2"/>
    <property type="match status" value="1"/>
</dbReference>
<dbReference type="InterPro" id="IPR013249">
    <property type="entry name" value="RNA_pol_sigma70_r4_t2"/>
</dbReference>
<dbReference type="Pfam" id="PF08281">
    <property type="entry name" value="Sigma70_r4_2"/>
    <property type="match status" value="1"/>
</dbReference>
<dbReference type="InterPro" id="IPR036388">
    <property type="entry name" value="WH-like_DNA-bd_sf"/>
</dbReference>
<dbReference type="PANTHER" id="PTHR43133">
    <property type="entry name" value="RNA POLYMERASE ECF-TYPE SIGMA FACTO"/>
    <property type="match status" value="1"/>
</dbReference>
<proteinExistence type="inferred from homology"/>
<reference evidence="8 9" key="1">
    <citation type="submission" date="2016-10" db="EMBL/GenBank/DDBJ databases">
        <title>The Draft Genome Sequence of Actinokineospora bangkokensis 44EHWT reveals the biosynthetic pathway of antifungal compounds Thailandins with unusual extender unit butylmalonyl-CoA.</title>
        <authorList>
            <person name="Greule A."/>
            <person name="Intra B."/>
            <person name="Flemming S."/>
            <person name="Rommel M.G."/>
            <person name="Panbangred W."/>
            <person name="Bechthold A."/>
        </authorList>
    </citation>
    <scope>NUCLEOTIDE SEQUENCE [LARGE SCALE GENOMIC DNA]</scope>
    <source>
        <strain evidence="8 9">44EHW</strain>
    </source>
</reference>
<dbReference type="GO" id="GO:0016987">
    <property type="term" value="F:sigma factor activity"/>
    <property type="evidence" value="ECO:0007669"/>
    <property type="project" value="UniProtKB-KW"/>
</dbReference>
<dbReference type="NCBIfam" id="NF007230">
    <property type="entry name" value="PRK09648.1"/>
    <property type="match status" value="1"/>
</dbReference>
<evidence type="ECO:0000256" key="2">
    <source>
        <dbReference type="ARBA" id="ARBA00023015"/>
    </source>
</evidence>
<sequence>MLGHLERLRAGDRAAMADILALVRPHLIRYVRYRMSSLGTAYEDVAQEACLALVKAVPTYRWDGKPFLAFVYGIAGHKVADAFRARGRDRADLVADPLETADTEAGPEQSALDAELRALAGSLIATLPAAQREILRLRVMAGMSAGETAAAVGSTPGAVRVAQHRALTALRRRLLAARADHA</sequence>
<gene>
    <name evidence="8" type="ORF">BJP25_18865</name>
</gene>
<accession>A0A1Q9LM78</accession>
<dbReference type="Proteomes" id="UP000186040">
    <property type="component" value="Unassembled WGS sequence"/>
</dbReference>
<dbReference type="GO" id="GO:0003677">
    <property type="term" value="F:DNA binding"/>
    <property type="evidence" value="ECO:0007669"/>
    <property type="project" value="UniProtKB-KW"/>
</dbReference>
<dbReference type="GO" id="GO:0006352">
    <property type="term" value="P:DNA-templated transcription initiation"/>
    <property type="evidence" value="ECO:0007669"/>
    <property type="project" value="InterPro"/>
</dbReference>
<dbReference type="STRING" id="1193682.BJP25_18865"/>
<dbReference type="InterPro" id="IPR013325">
    <property type="entry name" value="RNA_pol_sigma_r2"/>
</dbReference>
<evidence type="ECO:0000313" key="8">
    <source>
        <dbReference type="EMBL" id="OLR93103.1"/>
    </source>
</evidence>
<evidence type="ECO:0000256" key="5">
    <source>
        <dbReference type="ARBA" id="ARBA00023163"/>
    </source>
</evidence>
<evidence type="ECO:0000256" key="1">
    <source>
        <dbReference type="ARBA" id="ARBA00010641"/>
    </source>
</evidence>
<feature type="domain" description="RNA polymerase sigma factor 70 region 4 type 2" evidence="7">
    <location>
        <begin position="122"/>
        <end position="170"/>
    </location>
</feature>
<dbReference type="SUPFAM" id="SSF88946">
    <property type="entry name" value="Sigma2 domain of RNA polymerase sigma factors"/>
    <property type="match status" value="1"/>
</dbReference>
<dbReference type="EMBL" id="MKQR01000013">
    <property type="protein sequence ID" value="OLR93103.1"/>
    <property type="molecule type" value="Genomic_DNA"/>
</dbReference>
<keyword evidence="3" id="KW-0731">Sigma factor</keyword>
<keyword evidence="5" id="KW-0804">Transcription</keyword>
<evidence type="ECO:0000256" key="3">
    <source>
        <dbReference type="ARBA" id="ARBA00023082"/>
    </source>
</evidence>
<evidence type="ECO:0000259" key="6">
    <source>
        <dbReference type="Pfam" id="PF04542"/>
    </source>
</evidence>
<evidence type="ECO:0000256" key="4">
    <source>
        <dbReference type="ARBA" id="ARBA00023125"/>
    </source>
</evidence>
<dbReference type="InterPro" id="IPR013324">
    <property type="entry name" value="RNA_pol_sigma_r3/r4-like"/>
</dbReference>
<dbReference type="Gene3D" id="1.10.10.10">
    <property type="entry name" value="Winged helix-like DNA-binding domain superfamily/Winged helix DNA-binding domain"/>
    <property type="match status" value="1"/>
</dbReference>
<name>A0A1Q9LM78_9PSEU</name>
<dbReference type="Gene3D" id="1.10.1740.10">
    <property type="match status" value="1"/>
</dbReference>
<keyword evidence="2" id="KW-0805">Transcription regulation</keyword>
<protein>
    <submittedName>
        <fullName evidence="8">RNA polymerase subunit sigma</fullName>
    </submittedName>
</protein>
<evidence type="ECO:0000259" key="7">
    <source>
        <dbReference type="Pfam" id="PF08281"/>
    </source>
</evidence>
<dbReference type="InterPro" id="IPR039425">
    <property type="entry name" value="RNA_pol_sigma-70-like"/>
</dbReference>
<organism evidence="8 9">
    <name type="scientific">Actinokineospora bangkokensis</name>
    <dbReference type="NCBI Taxonomy" id="1193682"/>
    <lineage>
        <taxon>Bacteria</taxon>
        <taxon>Bacillati</taxon>
        <taxon>Actinomycetota</taxon>
        <taxon>Actinomycetes</taxon>
        <taxon>Pseudonocardiales</taxon>
        <taxon>Pseudonocardiaceae</taxon>
        <taxon>Actinokineospora</taxon>
    </lineage>
</organism>
<dbReference type="InterPro" id="IPR014284">
    <property type="entry name" value="RNA_pol_sigma-70_dom"/>
</dbReference>
<comment type="caution">
    <text evidence="8">The sequence shown here is derived from an EMBL/GenBank/DDBJ whole genome shotgun (WGS) entry which is preliminary data.</text>
</comment>
<keyword evidence="9" id="KW-1185">Reference proteome</keyword>
<feature type="domain" description="RNA polymerase sigma-70 region 2" evidence="6">
    <location>
        <begin position="24"/>
        <end position="88"/>
    </location>
</feature>
<dbReference type="AlphaFoldDB" id="A0A1Q9LM78"/>